<sequence length="168" mass="18382">MSAQTLVYGTIDDALVFIDRDLAQELALLRTGIGTWGQARELLPPRRWQDIVERLEGWEKEPPASAEPFDLSQIPGYDDGDWPEWPAQLMLDWMPPELIARFGRSTASVLNGDFLDIAAQHEAALVTVLEGAGWTCIKDNALVRTASGYDPGDRECPINGGSGLASVS</sequence>
<feature type="region of interest" description="Disordered" evidence="1">
    <location>
        <begin position="149"/>
        <end position="168"/>
    </location>
</feature>
<accession>A0A562D8B0</accession>
<comment type="caution">
    <text evidence="2">The sequence shown here is derived from an EMBL/GenBank/DDBJ whole genome shotgun (WGS) entry which is preliminary data.</text>
</comment>
<dbReference type="Proteomes" id="UP000317573">
    <property type="component" value="Unassembled WGS sequence"/>
</dbReference>
<evidence type="ECO:0000313" key="3">
    <source>
        <dbReference type="Proteomes" id="UP000317573"/>
    </source>
</evidence>
<gene>
    <name evidence="2" type="ORF">L618_007300000010</name>
</gene>
<evidence type="ECO:0000313" key="2">
    <source>
        <dbReference type="EMBL" id="TWH05933.1"/>
    </source>
</evidence>
<proteinExistence type="predicted"/>
<reference evidence="2 3" key="1">
    <citation type="submission" date="2019-07" db="EMBL/GenBank/DDBJ databases">
        <title>Genome sequencing of lignin-degrading bacterial isolates.</title>
        <authorList>
            <person name="Gladden J."/>
        </authorList>
    </citation>
    <scope>NUCLEOTIDE SEQUENCE [LARGE SCALE GENOMIC DNA]</scope>
    <source>
        <strain evidence="2 3">J45</strain>
    </source>
</reference>
<evidence type="ECO:0000256" key="1">
    <source>
        <dbReference type="SAM" id="MobiDB-lite"/>
    </source>
</evidence>
<dbReference type="EMBL" id="VLJT01000076">
    <property type="protein sequence ID" value="TWH05933.1"/>
    <property type="molecule type" value="Genomic_DNA"/>
</dbReference>
<dbReference type="AlphaFoldDB" id="A0A562D8B0"/>
<protein>
    <submittedName>
        <fullName evidence="2">Uncharacterized protein</fullName>
    </submittedName>
</protein>
<organism evidence="2 3">
    <name type="scientific">Rhodococcus rhodochrous J45</name>
    <dbReference type="NCBI Taxonomy" id="935266"/>
    <lineage>
        <taxon>Bacteria</taxon>
        <taxon>Bacillati</taxon>
        <taxon>Actinomycetota</taxon>
        <taxon>Actinomycetes</taxon>
        <taxon>Mycobacteriales</taxon>
        <taxon>Nocardiaceae</taxon>
        <taxon>Rhodococcus</taxon>
    </lineage>
</organism>
<dbReference type="RefSeq" id="WP_145693301.1">
    <property type="nucleotide sequence ID" value="NZ_VLJT01000076.1"/>
</dbReference>
<name>A0A562D8B0_RHORH</name>